<protein>
    <submittedName>
        <fullName evidence="1">11496_t:CDS:1</fullName>
    </submittedName>
</protein>
<dbReference type="EMBL" id="CAJVPY010022137">
    <property type="protein sequence ID" value="CAG8781924.1"/>
    <property type="molecule type" value="Genomic_DNA"/>
</dbReference>
<dbReference type="AlphaFoldDB" id="A0A9N9JGY5"/>
<organism evidence="1 2">
    <name type="scientific">Dentiscutata erythropus</name>
    <dbReference type="NCBI Taxonomy" id="1348616"/>
    <lineage>
        <taxon>Eukaryota</taxon>
        <taxon>Fungi</taxon>
        <taxon>Fungi incertae sedis</taxon>
        <taxon>Mucoromycota</taxon>
        <taxon>Glomeromycotina</taxon>
        <taxon>Glomeromycetes</taxon>
        <taxon>Diversisporales</taxon>
        <taxon>Gigasporaceae</taxon>
        <taxon>Dentiscutata</taxon>
    </lineage>
</organism>
<dbReference type="Proteomes" id="UP000789405">
    <property type="component" value="Unassembled WGS sequence"/>
</dbReference>
<keyword evidence="2" id="KW-1185">Reference proteome</keyword>
<reference evidence="1" key="1">
    <citation type="submission" date="2021-06" db="EMBL/GenBank/DDBJ databases">
        <authorList>
            <person name="Kallberg Y."/>
            <person name="Tangrot J."/>
            <person name="Rosling A."/>
        </authorList>
    </citation>
    <scope>NUCLEOTIDE SEQUENCE</scope>
    <source>
        <strain evidence="1">MA453B</strain>
    </source>
</reference>
<sequence>HLSSLAIRTRQGIQVKLMALEVQVLDVKKYVELTIEYRGILDRSMGRKVV</sequence>
<proteinExistence type="predicted"/>
<gene>
    <name evidence="1" type="ORF">DERYTH_LOCUS19751</name>
</gene>
<name>A0A9N9JGY5_9GLOM</name>
<evidence type="ECO:0000313" key="1">
    <source>
        <dbReference type="EMBL" id="CAG8781924.1"/>
    </source>
</evidence>
<feature type="non-terminal residue" evidence="1">
    <location>
        <position position="50"/>
    </location>
</feature>
<evidence type="ECO:0000313" key="2">
    <source>
        <dbReference type="Proteomes" id="UP000789405"/>
    </source>
</evidence>
<accession>A0A9N9JGY5</accession>
<comment type="caution">
    <text evidence="1">The sequence shown here is derived from an EMBL/GenBank/DDBJ whole genome shotgun (WGS) entry which is preliminary data.</text>
</comment>